<evidence type="ECO:0000313" key="1">
    <source>
        <dbReference type="EMBL" id="CZT15358.1"/>
    </source>
</evidence>
<organism evidence="1 2">
    <name type="scientific">Ramularia collo-cygni</name>
    <dbReference type="NCBI Taxonomy" id="112498"/>
    <lineage>
        <taxon>Eukaryota</taxon>
        <taxon>Fungi</taxon>
        <taxon>Dikarya</taxon>
        <taxon>Ascomycota</taxon>
        <taxon>Pezizomycotina</taxon>
        <taxon>Dothideomycetes</taxon>
        <taxon>Dothideomycetidae</taxon>
        <taxon>Mycosphaerellales</taxon>
        <taxon>Mycosphaerellaceae</taxon>
        <taxon>Ramularia</taxon>
    </lineage>
</organism>
<gene>
    <name evidence="1" type="ORF">RCC_01221</name>
</gene>
<keyword evidence="2" id="KW-1185">Reference proteome</keyword>
<evidence type="ECO:0000313" key="2">
    <source>
        <dbReference type="Proteomes" id="UP000225277"/>
    </source>
</evidence>
<dbReference type="EMBL" id="FJUY01000001">
    <property type="protein sequence ID" value="CZT15358.1"/>
    <property type="molecule type" value="Genomic_DNA"/>
</dbReference>
<proteinExistence type="predicted"/>
<dbReference type="RefSeq" id="XP_023622255.1">
    <property type="nucleotide sequence ID" value="XM_023766487.1"/>
</dbReference>
<accession>A0A2D3UNY7</accession>
<protein>
    <submittedName>
        <fullName evidence="1">Uncharacterized protein</fullName>
    </submittedName>
</protein>
<sequence>MADAPPQATETVIKFSGDTATDAEMLNVVMAKIEAELARRPSLGKAAGYRIRKQGQEDANRIRKFENYKGPDHATLAELETNLDSWTRSPLIFWDGIFSAGFELGEPQAYPALCHMQLEKSDDDDA</sequence>
<dbReference type="AlphaFoldDB" id="A0A2D3UNY7"/>
<name>A0A2D3UNY7_9PEZI</name>
<reference evidence="1 2" key="1">
    <citation type="submission" date="2016-03" db="EMBL/GenBank/DDBJ databases">
        <authorList>
            <person name="Ploux O."/>
        </authorList>
    </citation>
    <scope>NUCLEOTIDE SEQUENCE [LARGE SCALE GENOMIC DNA]</scope>
    <source>
        <strain evidence="1 2">URUG2</strain>
    </source>
</reference>
<dbReference type="Proteomes" id="UP000225277">
    <property type="component" value="Unassembled WGS sequence"/>
</dbReference>
<dbReference type="GeneID" id="35596509"/>